<dbReference type="Gene3D" id="3.40.50.300">
    <property type="entry name" value="P-loop containing nucleotide triphosphate hydrolases"/>
    <property type="match status" value="1"/>
</dbReference>
<accession>A0A978V310</accession>
<protein>
    <submittedName>
        <fullName evidence="2">Uncharacterized protein</fullName>
    </submittedName>
</protein>
<gene>
    <name evidence="2" type="ORF">FEM48_Zijuj07G0064900</name>
</gene>
<dbReference type="Proteomes" id="UP000813462">
    <property type="component" value="Unassembled WGS sequence"/>
</dbReference>
<evidence type="ECO:0000256" key="1">
    <source>
        <dbReference type="SAM" id="Phobius"/>
    </source>
</evidence>
<evidence type="ECO:0000313" key="3">
    <source>
        <dbReference type="Proteomes" id="UP000813462"/>
    </source>
</evidence>
<name>A0A978V310_ZIZJJ</name>
<dbReference type="SUPFAM" id="SSF52540">
    <property type="entry name" value="P-loop containing nucleoside triphosphate hydrolases"/>
    <property type="match status" value="1"/>
</dbReference>
<dbReference type="InterPro" id="IPR027417">
    <property type="entry name" value="P-loop_NTPase"/>
</dbReference>
<keyword evidence="1" id="KW-0472">Membrane</keyword>
<proteinExistence type="predicted"/>
<dbReference type="AlphaFoldDB" id="A0A978V310"/>
<reference evidence="2" key="1">
    <citation type="journal article" date="2021" name="Front. Plant Sci.">
        <title>Chromosome-Scale Genome Assembly for Chinese Sour Jujube and Insights Into Its Genome Evolution and Domestication Signature.</title>
        <authorList>
            <person name="Shen L.-Y."/>
            <person name="Luo H."/>
            <person name="Wang X.-L."/>
            <person name="Wang X.-M."/>
            <person name="Qiu X.-J."/>
            <person name="Liu H."/>
            <person name="Zhou S.-S."/>
            <person name="Jia K.-H."/>
            <person name="Nie S."/>
            <person name="Bao Y.-T."/>
            <person name="Zhang R.-G."/>
            <person name="Yun Q.-Z."/>
            <person name="Chai Y.-H."/>
            <person name="Lu J.-Y."/>
            <person name="Li Y."/>
            <person name="Zhao S.-W."/>
            <person name="Mao J.-F."/>
            <person name="Jia S.-G."/>
            <person name="Mao Y.-M."/>
        </authorList>
    </citation>
    <scope>NUCLEOTIDE SEQUENCE</scope>
    <source>
        <strain evidence="2">AT0</strain>
        <tissue evidence="2">Leaf</tissue>
    </source>
</reference>
<keyword evidence="1" id="KW-0812">Transmembrane</keyword>
<dbReference type="EMBL" id="JAEACU010000007">
    <property type="protein sequence ID" value="KAH7521743.1"/>
    <property type="molecule type" value="Genomic_DNA"/>
</dbReference>
<keyword evidence="1" id="KW-1133">Transmembrane helix</keyword>
<evidence type="ECO:0000313" key="2">
    <source>
        <dbReference type="EMBL" id="KAH7521743.1"/>
    </source>
</evidence>
<feature type="transmembrane region" description="Helical" evidence="1">
    <location>
        <begin position="138"/>
        <end position="160"/>
    </location>
</feature>
<organism evidence="2 3">
    <name type="scientific">Ziziphus jujuba var. spinosa</name>
    <dbReference type="NCBI Taxonomy" id="714518"/>
    <lineage>
        <taxon>Eukaryota</taxon>
        <taxon>Viridiplantae</taxon>
        <taxon>Streptophyta</taxon>
        <taxon>Embryophyta</taxon>
        <taxon>Tracheophyta</taxon>
        <taxon>Spermatophyta</taxon>
        <taxon>Magnoliopsida</taxon>
        <taxon>eudicotyledons</taxon>
        <taxon>Gunneridae</taxon>
        <taxon>Pentapetalae</taxon>
        <taxon>rosids</taxon>
        <taxon>fabids</taxon>
        <taxon>Rosales</taxon>
        <taxon>Rhamnaceae</taxon>
        <taxon>Paliureae</taxon>
        <taxon>Ziziphus</taxon>
    </lineage>
</organism>
<sequence length="161" mass="18621">MEEAMEKEHLEARTSKSIKKIRSYNALVQVYHGEGEGSYQHLSLAMLTLANQQQLAILCTRFRGVDMQILKKEYYDSENASIKYAWVLNKLKAERDRGITIDISSLKFVTNISPAYLLIHACYPKKAKKNPRPKSNDLLLGHGPVQYFFAQILFFFFFFFG</sequence>
<comment type="caution">
    <text evidence="2">The sequence shown here is derived from an EMBL/GenBank/DDBJ whole genome shotgun (WGS) entry which is preliminary data.</text>
</comment>